<evidence type="ECO:0000313" key="1">
    <source>
        <dbReference type="EMBL" id="KAI0042037.1"/>
    </source>
</evidence>
<dbReference type="Proteomes" id="UP000814033">
    <property type="component" value="Unassembled WGS sequence"/>
</dbReference>
<keyword evidence="2" id="KW-1185">Reference proteome</keyword>
<sequence>MAQALPPPNWDEVSQPSNTLSTNVAPVPNTAPIVQGQVLADLQASITALQGLPDAMKQFAAELTTLEAQFTTLNEKVTTLTENVNANTASLLALSNTVTENVNTVKAIAWKYEWKLQISARATDVWDRAVILLKSPRILTSPPSGRLGPFILSHAMLSSQ</sequence>
<dbReference type="EMBL" id="MU276087">
    <property type="protein sequence ID" value="KAI0042037.1"/>
    <property type="molecule type" value="Genomic_DNA"/>
</dbReference>
<name>A0ACB8RDH5_9AGAM</name>
<accession>A0ACB8RDH5</accession>
<comment type="caution">
    <text evidence="1">The sequence shown here is derived from an EMBL/GenBank/DDBJ whole genome shotgun (WGS) entry which is preliminary data.</text>
</comment>
<protein>
    <submittedName>
        <fullName evidence="1">Uncharacterized protein</fullName>
    </submittedName>
</protein>
<organism evidence="1 2">
    <name type="scientific">Auriscalpium vulgare</name>
    <dbReference type="NCBI Taxonomy" id="40419"/>
    <lineage>
        <taxon>Eukaryota</taxon>
        <taxon>Fungi</taxon>
        <taxon>Dikarya</taxon>
        <taxon>Basidiomycota</taxon>
        <taxon>Agaricomycotina</taxon>
        <taxon>Agaricomycetes</taxon>
        <taxon>Russulales</taxon>
        <taxon>Auriscalpiaceae</taxon>
        <taxon>Auriscalpium</taxon>
    </lineage>
</organism>
<reference evidence="1" key="2">
    <citation type="journal article" date="2022" name="New Phytol.">
        <title>Evolutionary transition to the ectomycorrhizal habit in the genomes of a hyperdiverse lineage of mushroom-forming fungi.</title>
        <authorList>
            <person name="Looney B."/>
            <person name="Miyauchi S."/>
            <person name="Morin E."/>
            <person name="Drula E."/>
            <person name="Courty P.E."/>
            <person name="Kohler A."/>
            <person name="Kuo A."/>
            <person name="LaButti K."/>
            <person name="Pangilinan J."/>
            <person name="Lipzen A."/>
            <person name="Riley R."/>
            <person name="Andreopoulos W."/>
            <person name="He G."/>
            <person name="Johnson J."/>
            <person name="Nolan M."/>
            <person name="Tritt A."/>
            <person name="Barry K.W."/>
            <person name="Grigoriev I.V."/>
            <person name="Nagy L.G."/>
            <person name="Hibbett D."/>
            <person name="Henrissat B."/>
            <person name="Matheny P.B."/>
            <person name="Labbe J."/>
            <person name="Martin F.M."/>
        </authorList>
    </citation>
    <scope>NUCLEOTIDE SEQUENCE</scope>
    <source>
        <strain evidence="1">FP105234-sp</strain>
    </source>
</reference>
<reference evidence="1" key="1">
    <citation type="submission" date="2021-02" db="EMBL/GenBank/DDBJ databases">
        <authorList>
            <consortium name="DOE Joint Genome Institute"/>
            <person name="Ahrendt S."/>
            <person name="Looney B.P."/>
            <person name="Miyauchi S."/>
            <person name="Morin E."/>
            <person name="Drula E."/>
            <person name="Courty P.E."/>
            <person name="Chicoki N."/>
            <person name="Fauchery L."/>
            <person name="Kohler A."/>
            <person name="Kuo A."/>
            <person name="Labutti K."/>
            <person name="Pangilinan J."/>
            <person name="Lipzen A."/>
            <person name="Riley R."/>
            <person name="Andreopoulos W."/>
            <person name="He G."/>
            <person name="Johnson J."/>
            <person name="Barry K.W."/>
            <person name="Grigoriev I.V."/>
            <person name="Nagy L."/>
            <person name="Hibbett D."/>
            <person name="Henrissat B."/>
            <person name="Matheny P.B."/>
            <person name="Labbe J."/>
            <person name="Martin F."/>
        </authorList>
    </citation>
    <scope>NUCLEOTIDE SEQUENCE</scope>
    <source>
        <strain evidence="1">FP105234-sp</strain>
    </source>
</reference>
<gene>
    <name evidence="1" type="ORF">FA95DRAFT_1610512</name>
</gene>
<evidence type="ECO:0000313" key="2">
    <source>
        <dbReference type="Proteomes" id="UP000814033"/>
    </source>
</evidence>
<proteinExistence type="predicted"/>